<dbReference type="GO" id="GO:0003700">
    <property type="term" value="F:DNA-binding transcription factor activity"/>
    <property type="evidence" value="ECO:0007669"/>
    <property type="project" value="TreeGrafter"/>
</dbReference>
<dbReference type="CDD" id="cd01392">
    <property type="entry name" value="HTH_LacI"/>
    <property type="match status" value="1"/>
</dbReference>
<dbReference type="InterPro" id="IPR000843">
    <property type="entry name" value="HTH_LacI"/>
</dbReference>
<dbReference type="CDD" id="cd01574">
    <property type="entry name" value="PBP1_LacI"/>
    <property type="match status" value="1"/>
</dbReference>
<dbReference type="Gene3D" id="1.10.260.40">
    <property type="entry name" value="lambda repressor-like DNA-binding domains"/>
    <property type="match status" value="1"/>
</dbReference>
<comment type="caution">
    <text evidence="5">The sequence shown here is derived from an EMBL/GenBank/DDBJ whole genome shotgun (WGS) entry which is preliminary data.</text>
</comment>
<evidence type="ECO:0000313" key="6">
    <source>
        <dbReference type="Proteomes" id="UP000292685"/>
    </source>
</evidence>
<gene>
    <name evidence="5" type="ORF">EV380_2494</name>
</gene>
<dbReference type="Pfam" id="PF13377">
    <property type="entry name" value="Peripla_BP_3"/>
    <property type="match status" value="1"/>
</dbReference>
<dbReference type="Proteomes" id="UP000292685">
    <property type="component" value="Unassembled WGS sequence"/>
</dbReference>
<feature type="domain" description="HTH lacI-type" evidence="4">
    <location>
        <begin position="9"/>
        <end position="63"/>
    </location>
</feature>
<keyword evidence="6" id="KW-1185">Reference proteome</keyword>
<keyword evidence="1" id="KW-0805">Transcription regulation</keyword>
<evidence type="ECO:0000256" key="1">
    <source>
        <dbReference type="ARBA" id="ARBA00023015"/>
    </source>
</evidence>
<evidence type="ECO:0000256" key="3">
    <source>
        <dbReference type="ARBA" id="ARBA00023163"/>
    </source>
</evidence>
<dbReference type="Gene3D" id="3.40.50.2300">
    <property type="match status" value="2"/>
</dbReference>
<dbReference type="PANTHER" id="PTHR30146">
    <property type="entry name" value="LACI-RELATED TRANSCRIPTIONAL REPRESSOR"/>
    <property type="match status" value="1"/>
</dbReference>
<accession>A0A4Q8AGU8</accession>
<dbReference type="InterPro" id="IPR028082">
    <property type="entry name" value="Peripla_BP_I"/>
</dbReference>
<dbReference type="EMBL" id="SHLA01000001">
    <property type="protein sequence ID" value="RZU62889.1"/>
    <property type="molecule type" value="Genomic_DNA"/>
</dbReference>
<dbReference type="InterPro" id="IPR046335">
    <property type="entry name" value="LacI/GalR-like_sensor"/>
</dbReference>
<keyword evidence="3" id="KW-0804">Transcription</keyword>
<evidence type="ECO:0000259" key="4">
    <source>
        <dbReference type="PROSITE" id="PS50932"/>
    </source>
</evidence>
<sequence length="339" mass="36385">MTSITNRTPSMRDVALAAGVSAQTVSRVLSDSTHVQPETKSRVLAAVEELGYRRNKTARALVTGQSKTLGLITLATNFYSRSSLAMGIENEARANGYIVNATTTESLGSRAIAGAISRLVDQGVDGLIIAVPLRDVDAPLERLTRRLPTVTVDGLRTSAADIVAVDQVSAARVATQHLLDLGHQTVWHVAGPVEWSDSDARIEGWQQTLRAAGASVPPELHGDWTPESGYRNGLILGRMPDVTAILVASDEMAFGLLRAFTELGRRVPDDVSVVGFDDIALAAYASPPLTTVRQSFEETGCRAVRHLLRHISDPETDHVPELVEPELIIRSTTGPPPHA</sequence>
<dbReference type="SUPFAM" id="SSF53822">
    <property type="entry name" value="Periplasmic binding protein-like I"/>
    <property type="match status" value="1"/>
</dbReference>
<dbReference type="AlphaFoldDB" id="A0A4Q8AGU8"/>
<organism evidence="5 6">
    <name type="scientific">Zhihengliuella halotolerans</name>
    <dbReference type="NCBI Taxonomy" id="370736"/>
    <lineage>
        <taxon>Bacteria</taxon>
        <taxon>Bacillati</taxon>
        <taxon>Actinomycetota</taxon>
        <taxon>Actinomycetes</taxon>
        <taxon>Micrococcales</taxon>
        <taxon>Micrococcaceae</taxon>
        <taxon>Zhihengliuella</taxon>
    </lineage>
</organism>
<dbReference type="PROSITE" id="PS00356">
    <property type="entry name" value="HTH_LACI_1"/>
    <property type="match status" value="1"/>
</dbReference>
<proteinExistence type="predicted"/>
<dbReference type="RefSeq" id="WP_242607608.1">
    <property type="nucleotide sequence ID" value="NZ_SHLA01000001.1"/>
</dbReference>
<keyword evidence="2 5" id="KW-0238">DNA-binding</keyword>
<dbReference type="PANTHER" id="PTHR30146:SF109">
    <property type="entry name" value="HTH-TYPE TRANSCRIPTIONAL REGULATOR GALS"/>
    <property type="match status" value="1"/>
</dbReference>
<protein>
    <submittedName>
        <fullName evidence="5">DNA-binding LacI/PurR family transcriptional regulator</fullName>
    </submittedName>
</protein>
<dbReference type="InterPro" id="IPR010982">
    <property type="entry name" value="Lambda_DNA-bd_dom_sf"/>
</dbReference>
<dbReference type="SMART" id="SM00354">
    <property type="entry name" value="HTH_LACI"/>
    <property type="match status" value="1"/>
</dbReference>
<dbReference type="SUPFAM" id="SSF47413">
    <property type="entry name" value="lambda repressor-like DNA-binding domains"/>
    <property type="match status" value="1"/>
</dbReference>
<evidence type="ECO:0000313" key="5">
    <source>
        <dbReference type="EMBL" id="RZU62889.1"/>
    </source>
</evidence>
<evidence type="ECO:0000256" key="2">
    <source>
        <dbReference type="ARBA" id="ARBA00023125"/>
    </source>
</evidence>
<dbReference type="GO" id="GO:0000976">
    <property type="term" value="F:transcription cis-regulatory region binding"/>
    <property type="evidence" value="ECO:0007669"/>
    <property type="project" value="TreeGrafter"/>
</dbReference>
<reference evidence="5 6" key="1">
    <citation type="submission" date="2019-02" db="EMBL/GenBank/DDBJ databases">
        <title>Sequencing the genomes of 1000 actinobacteria strains.</title>
        <authorList>
            <person name="Klenk H.-P."/>
        </authorList>
    </citation>
    <scope>NUCLEOTIDE SEQUENCE [LARGE SCALE GENOMIC DNA]</scope>
    <source>
        <strain evidence="5 6">DSM 17364</strain>
    </source>
</reference>
<dbReference type="Pfam" id="PF00356">
    <property type="entry name" value="LacI"/>
    <property type="match status" value="1"/>
</dbReference>
<name>A0A4Q8AGU8_9MICC</name>
<dbReference type="PROSITE" id="PS50932">
    <property type="entry name" value="HTH_LACI_2"/>
    <property type="match status" value="1"/>
</dbReference>